<dbReference type="EMBL" id="JPVP01000058">
    <property type="protein sequence ID" value="KGR83451.1"/>
    <property type="molecule type" value="Genomic_DNA"/>
</dbReference>
<organism evidence="1 2">
    <name type="scientific">Lysinibacillus odysseyi 34hs-1 = NBRC 100172</name>
    <dbReference type="NCBI Taxonomy" id="1220589"/>
    <lineage>
        <taxon>Bacteria</taxon>
        <taxon>Bacillati</taxon>
        <taxon>Bacillota</taxon>
        <taxon>Bacilli</taxon>
        <taxon>Bacillales</taxon>
        <taxon>Bacillaceae</taxon>
        <taxon>Lysinibacillus</taxon>
    </lineage>
</organism>
<sequence>MTSQAKTNVLNLEELQEQLNHVVFDHIDTALNWERAQSKLQPLYSQAVAYFKETVEQNDGAIPKENSHWMLFMHIASRLVYFENLIKQNMSASLDEASLDQITEGYVAAAKILPNCQSDYNEEYFNEINKSLQQLTEGKAAVEKVSAPLSECLQTFYRYIN</sequence>
<evidence type="ECO:0000313" key="1">
    <source>
        <dbReference type="EMBL" id="KGR83451.1"/>
    </source>
</evidence>
<dbReference type="Proteomes" id="UP000030437">
    <property type="component" value="Unassembled WGS sequence"/>
</dbReference>
<dbReference type="eggNOG" id="ENOG50347RC">
    <property type="taxonomic scope" value="Bacteria"/>
</dbReference>
<accession>A0A0A3IFB0</accession>
<proteinExistence type="predicted"/>
<evidence type="ECO:0000313" key="2">
    <source>
        <dbReference type="Proteomes" id="UP000030437"/>
    </source>
</evidence>
<gene>
    <name evidence="1" type="ORF">CD32_16620</name>
</gene>
<name>A0A0A3IFB0_9BACI</name>
<dbReference type="AlphaFoldDB" id="A0A0A3IFB0"/>
<keyword evidence="2" id="KW-1185">Reference proteome</keyword>
<dbReference type="RefSeq" id="WP_036156643.1">
    <property type="nucleotide sequence ID" value="NZ_BCVX01000013.1"/>
</dbReference>
<dbReference type="OrthoDB" id="2455618at2"/>
<reference evidence="1 2" key="1">
    <citation type="submission" date="2014-02" db="EMBL/GenBank/DDBJ databases">
        <title>Draft genome sequence of Lysinibacillus odysseyi NBRC 100172.</title>
        <authorList>
            <person name="Zhang F."/>
            <person name="Wang G."/>
            <person name="Zhang L."/>
        </authorList>
    </citation>
    <scope>NUCLEOTIDE SEQUENCE [LARGE SCALE GENOMIC DNA]</scope>
    <source>
        <strain evidence="1 2">NBRC 100172</strain>
    </source>
</reference>
<comment type="caution">
    <text evidence="1">The sequence shown here is derived from an EMBL/GenBank/DDBJ whole genome shotgun (WGS) entry which is preliminary data.</text>
</comment>
<protein>
    <submittedName>
        <fullName evidence="1">Uncharacterized protein</fullName>
    </submittedName>
</protein>